<dbReference type="RefSeq" id="WP_135207394.1">
    <property type="nucleotide sequence ID" value="NZ_SPVF01000146.1"/>
</dbReference>
<keyword evidence="2" id="KW-0813">Transport</keyword>
<evidence type="ECO:0000256" key="5">
    <source>
        <dbReference type="ARBA" id="ARBA00022989"/>
    </source>
</evidence>
<evidence type="ECO:0000313" key="11">
    <source>
        <dbReference type="EMBL" id="TFW19487.1"/>
    </source>
</evidence>
<dbReference type="InterPro" id="IPR037185">
    <property type="entry name" value="EmrE-like"/>
</dbReference>
<organism evidence="11 12">
    <name type="scientific">Zemynaea arenosa</name>
    <dbReference type="NCBI Taxonomy" id="2561931"/>
    <lineage>
        <taxon>Bacteria</taxon>
        <taxon>Pseudomonadati</taxon>
        <taxon>Pseudomonadota</taxon>
        <taxon>Betaproteobacteria</taxon>
        <taxon>Burkholderiales</taxon>
        <taxon>Oxalobacteraceae</taxon>
        <taxon>Telluria group</taxon>
        <taxon>Zemynaea</taxon>
    </lineage>
</organism>
<reference evidence="11 12" key="1">
    <citation type="submission" date="2019-03" db="EMBL/GenBank/DDBJ databases">
        <title>Draft Genome Sequence of Massilia arenosa sp. nov., a Novel Massilia Species Isolated from a Sandy-loam Maize Soil.</title>
        <authorList>
            <person name="Raths R."/>
            <person name="Peta V."/>
            <person name="Bucking H."/>
        </authorList>
    </citation>
    <scope>NUCLEOTIDE SEQUENCE [LARGE SCALE GENOMIC DNA]</scope>
    <source>
        <strain evidence="11 12">MC02</strain>
    </source>
</reference>
<proteinExistence type="inferred from homology"/>
<dbReference type="GO" id="GO:0022857">
    <property type="term" value="F:transmembrane transporter activity"/>
    <property type="evidence" value="ECO:0007669"/>
    <property type="project" value="InterPro"/>
</dbReference>
<feature type="transmembrane region" description="Helical" evidence="10">
    <location>
        <begin position="37"/>
        <end position="54"/>
    </location>
</feature>
<dbReference type="GO" id="GO:0005886">
    <property type="term" value="C:plasma membrane"/>
    <property type="evidence" value="ECO:0007669"/>
    <property type="project" value="UniProtKB-SubCell"/>
</dbReference>
<protein>
    <recommendedName>
        <fullName evidence="8">Guanidinium exporter</fullName>
    </recommendedName>
</protein>
<feature type="transmembrane region" description="Helical" evidence="10">
    <location>
        <begin position="61"/>
        <end position="83"/>
    </location>
</feature>
<evidence type="ECO:0000256" key="8">
    <source>
        <dbReference type="ARBA" id="ARBA00039168"/>
    </source>
</evidence>
<evidence type="ECO:0000256" key="6">
    <source>
        <dbReference type="ARBA" id="ARBA00023136"/>
    </source>
</evidence>
<dbReference type="InterPro" id="IPR000390">
    <property type="entry name" value="Small_drug/metabolite_transptr"/>
</dbReference>
<evidence type="ECO:0000256" key="2">
    <source>
        <dbReference type="ARBA" id="ARBA00022448"/>
    </source>
</evidence>
<dbReference type="PANTHER" id="PTHR30561:SF0">
    <property type="entry name" value="GUANIDINIUM EXPORTER"/>
    <property type="match status" value="1"/>
</dbReference>
<sequence length="110" mass="10980">MSSGAAWALLLAASLAEVVMASALKASAGWTRVGPSVAGIIAAAVSVLLLTLALRRLPVGVGYAVWTALGTAGVLAVGVAAYGEALTGWKMFYVALILAGVLGLRLQITA</sequence>
<dbReference type="Pfam" id="PF00893">
    <property type="entry name" value="Multi_Drug_Res"/>
    <property type="match status" value="1"/>
</dbReference>
<dbReference type="PANTHER" id="PTHR30561">
    <property type="entry name" value="SMR FAMILY PROTON-DEPENDENT DRUG EFFLUX TRANSPORTER SUGE"/>
    <property type="match status" value="1"/>
</dbReference>
<comment type="caution">
    <text evidence="11">The sequence shown here is derived from an EMBL/GenBank/DDBJ whole genome shotgun (WGS) entry which is preliminary data.</text>
</comment>
<dbReference type="Proteomes" id="UP000298438">
    <property type="component" value="Unassembled WGS sequence"/>
</dbReference>
<keyword evidence="6 10" id="KW-0472">Membrane</keyword>
<gene>
    <name evidence="11" type="ORF">E4L96_11665</name>
</gene>
<evidence type="ECO:0000313" key="12">
    <source>
        <dbReference type="Proteomes" id="UP000298438"/>
    </source>
</evidence>
<comment type="similarity">
    <text evidence="7">Belongs to the drug/metabolite transporter (DMT) superfamily. Small multidrug resistance (SMR) (TC 2.A.7.1) family. Gdx/SugE subfamily.</text>
</comment>
<keyword evidence="12" id="KW-1185">Reference proteome</keyword>
<keyword evidence="3" id="KW-1003">Cell membrane</keyword>
<keyword evidence="4 9" id="KW-0812">Transmembrane</keyword>
<dbReference type="EMBL" id="SPVF01000146">
    <property type="protein sequence ID" value="TFW19487.1"/>
    <property type="molecule type" value="Genomic_DNA"/>
</dbReference>
<dbReference type="AlphaFoldDB" id="A0A4Y9SGT7"/>
<evidence type="ECO:0000256" key="7">
    <source>
        <dbReference type="ARBA" id="ARBA00038151"/>
    </source>
</evidence>
<comment type="subcellular location">
    <subcellularLocation>
        <location evidence="1 9">Cell membrane</location>
        <topology evidence="1 9">Multi-pass membrane protein</topology>
    </subcellularLocation>
</comment>
<evidence type="ECO:0000256" key="1">
    <source>
        <dbReference type="ARBA" id="ARBA00004651"/>
    </source>
</evidence>
<feature type="transmembrane region" description="Helical" evidence="10">
    <location>
        <begin position="89"/>
        <end position="108"/>
    </location>
</feature>
<evidence type="ECO:0000256" key="3">
    <source>
        <dbReference type="ARBA" id="ARBA00022475"/>
    </source>
</evidence>
<name>A0A4Y9SGT7_9BURK</name>
<dbReference type="SUPFAM" id="SSF103481">
    <property type="entry name" value="Multidrug resistance efflux transporter EmrE"/>
    <property type="match status" value="1"/>
</dbReference>
<dbReference type="InterPro" id="IPR045324">
    <property type="entry name" value="Small_multidrug_res"/>
</dbReference>
<evidence type="ECO:0000256" key="4">
    <source>
        <dbReference type="ARBA" id="ARBA00022692"/>
    </source>
</evidence>
<keyword evidence="5 10" id="KW-1133">Transmembrane helix</keyword>
<dbReference type="Gene3D" id="1.10.3730.20">
    <property type="match status" value="1"/>
</dbReference>
<evidence type="ECO:0000256" key="10">
    <source>
        <dbReference type="SAM" id="Phobius"/>
    </source>
</evidence>
<evidence type="ECO:0000256" key="9">
    <source>
        <dbReference type="RuleBase" id="RU003942"/>
    </source>
</evidence>
<accession>A0A4Y9SGT7</accession>